<dbReference type="Proteomes" id="UP000033054">
    <property type="component" value="Chromosome"/>
</dbReference>
<organism evidence="1 2">
    <name type="scientific">Spirosoma radiotolerans</name>
    <dbReference type="NCBI Taxonomy" id="1379870"/>
    <lineage>
        <taxon>Bacteria</taxon>
        <taxon>Pseudomonadati</taxon>
        <taxon>Bacteroidota</taxon>
        <taxon>Cytophagia</taxon>
        <taxon>Cytophagales</taxon>
        <taxon>Cytophagaceae</taxon>
        <taxon>Spirosoma</taxon>
    </lineage>
</organism>
<sequence>MAQSPQKIPDQNIIRTVKEVVNANADLLIVSGAATDTGFALTTEGGDEIPVDLTENFVTREEFLNSTDVPLASEEQSGRIQIVTNPEAIKGEDDSKAMTALKTLQLILSLGIPRFNLEDAVNGQSLIIEVVDSELTIKPGSASVTLASLLANSSTAEKDAFLFALYNSSSAATKAKFCEMALSCAIQPSLTVVSVDDLYSLVANTVDTLPVYLLRLDANVCGVNGSYGELRGWVANLTDLSTPASVRIEVDGQIVGTITANIARTDVRDYLVSQGHPTTAATFGFTFPKPAQFNDGKPHTWRVFGGTSSTEATSDTGALNTITCGAVANTAPRVVNAQPDVLITAPGDQTIILVAGEFATDNPNDTVTVIPKKYDGGTNAELPLPLGLTYDPATRGLKIGGSFANAAFVVRNKGVNSFGLATNDDWLLTVNRPVNPCTNYFALTEDQINALPIVVIYEYYDETVAMGTVPYTVRPFATRAEAVANIGITGSKSKFDVCRGTTNALNIGDTLYGDDRAEHITDGTFYRWPAEGGFWGFNLALPQDGNNGSYVLVQTSPCGIVTSRETIPLIAN</sequence>
<dbReference type="HOGENOM" id="CLU_476397_0_0_10"/>
<reference evidence="1 2" key="1">
    <citation type="journal article" date="2014" name="Curr. Microbiol.">
        <title>Spirosoma radiotolerans sp. nov., a gamma-radiation-resistant bacterium isolated from gamma ray-irradiated soil.</title>
        <authorList>
            <person name="Lee J.J."/>
            <person name="Srinivasan S."/>
            <person name="Lim S."/>
            <person name="Joe M."/>
            <person name="Im S."/>
            <person name="Bae S.I."/>
            <person name="Park K.R."/>
            <person name="Han J.H."/>
            <person name="Park S.H."/>
            <person name="Joo B.M."/>
            <person name="Park S.J."/>
            <person name="Kim M.K."/>
        </authorList>
    </citation>
    <scope>NUCLEOTIDE SEQUENCE [LARGE SCALE GENOMIC DNA]</scope>
    <source>
        <strain evidence="1 2">DG5A</strain>
    </source>
</reference>
<dbReference type="EMBL" id="CP010429">
    <property type="protein sequence ID" value="AKD55037.1"/>
    <property type="molecule type" value="Genomic_DNA"/>
</dbReference>
<dbReference type="OrthoDB" id="1523346at2"/>
<name>A0A0E3V6H9_9BACT</name>
<dbReference type="AlphaFoldDB" id="A0A0E3V6H9"/>
<accession>A0A0E3V6H9</accession>
<evidence type="ECO:0000313" key="2">
    <source>
        <dbReference type="Proteomes" id="UP000033054"/>
    </source>
</evidence>
<evidence type="ECO:0000313" key="1">
    <source>
        <dbReference type="EMBL" id="AKD55037.1"/>
    </source>
</evidence>
<dbReference type="STRING" id="1379870.SD10_09100"/>
<gene>
    <name evidence="1" type="ORF">SD10_09100</name>
</gene>
<dbReference type="KEGG" id="srd:SD10_09100"/>
<dbReference type="RefSeq" id="WP_046573517.1">
    <property type="nucleotide sequence ID" value="NZ_CP010429.1"/>
</dbReference>
<protein>
    <submittedName>
        <fullName evidence="1">Uncharacterized protein</fullName>
    </submittedName>
</protein>
<keyword evidence="2" id="KW-1185">Reference proteome</keyword>
<dbReference type="PATRIC" id="fig|1379870.5.peg.1982"/>
<proteinExistence type="predicted"/>